<evidence type="ECO:0000313" key="2">
    <source>
        <dbReference type="Proteomes" id="UP000693972"/>
    </source>
</evidence>
<proteinExistence type="predicted"/>
<dbReference type="EMBL" id="CP078073">
    <property type="protein sequence ID" value="QXL86067.1"/>
    <property type="molecule type" value="Genomic_DNA"/>
</dbReference>
<organism evidence="1">
    <name type="scientific">Gymnodinialimonas phycosphaerae</name>
    <dbReference type="NCBI Taxonomy" id="2841589"/>
    <lineage>
        <taxon>Bacteria</taxon>
        <taxon>Pseudomonadati</taxon>
        <taxon>Pseudomonadota</taxon>
        <taxon>Alphaproteobacteria</taxon>
        <taxon>Rhodobacterales</taxon>
        <taxon>Paracoccaceae</taxon>
        <taxon>Gymnodinialimonas</taxon>
    </lineage>
</organism>
<dbReference type="AlphaFoldDB" id="A0A975TR59"/>
<name>A0A975TR59_9RHOB</name>
<accession>A0A975TR59</accession>
<gene>
    <name evidence="1" type="ORF">KUL25_11235</name>
</gene>
<protein>
    <submittedName>
        <fullName evidence="1">Uncharacterized protein</fullName>
    </submittedName>
</protein>
<reference evidence="1 2" key="1">
    <citation type="submission" date="2021-07" db="EMBL/GenBank/DDBJ databases">
        <title>Karlodiniumbacter phycospheric gen. nov., sp. nov., a phycosphere bacterium isolated from karlodinium veneficum.</title>
        <authorList>
            <person name="Peng Y."/>
            <person name="Jiang L."/>
            <person name="Lee J."/>
        </authorList>
    </citation>
    <scope>NUCLEOTIDE SEQUENCE</scope>
    <source>
        <strain evidence="1 2">N5</strain>
    </source>
</reference>
<dbReference type="EMBL" id="JAIMBW010000001">
    <property type="protein sequence ID" value="MBY4893337.1"/>
    <property type="molecule type" value="Genomic_DNA"/>
</dbReference>
<keyword evidence="2" id="KW-1185">Reference proteome</keyword>
<dbReference type="RefSeq" id="WP_257893033.1">
    <property type="nucleotide sequence ID" value="NZ_JAIMBW010000001.1"/>
</dbReference>
<sequence length="82" mass="8654">MAIVTATLLVSKCQGKPLPSSATFTITSASGSAYRYFFQAVLNEGIKAVAVMDGAQRAVFREIIGGHERVGSVEGVPRGPKR</sequence>
<dbReference type="Proteomes" id="UP000693972">
    <property type="component" value="Unassembled WGS sequence"/>
</dbReference>
<evidence type="ECO:0000313" key="1">
    <source>
        <dbReference type="EMBL" id="QXL86067.1"/>
    </source>
</evidence>